<evidence type="ECO:0000313" key="3">
    <source>
        <dbReference type="Proteomes" id="UP000297839"/>
    </source>
</evidence>
<feature type="region of interest" description="Disordered" evidence="1">
    <location>
        <begin position="261"/>
        <end position="323"/>
    </location>
</feature>
<protein>
    <submittedName>
        <fullName evidence="2">Uncharacterized protein</fullName>
    </submittedName>
</protein>
<comment type="caution">
    <text evidence="2">The sequence shown here is derived from an EMBL/GenBank/DDBJ whole genome shotgun (WGS) entry which is preliminary data.</text>
</comment>
<feature type="region of interest" description="Disordered" evidence="1">
    <location>
        <begin position="383"/>
        <end position="435"/>
    </location>
</feature>
<proteinExistence type="predicted"/>
<keyword evidence="3" id="KW-1185">Reference proteome</keyword>
<dbReference type="EMBL" id="SMLK01000002">
    <property type="protein sequence ID" value="TFZ03798.1"/>
    <property type="molecule type" value="Genomic_DNA"/>
</dbReference>
<gene>
    <name evidence="2" type="ORF">EZ216_09085</name>
</gene>
<feature type="compositionally biased region" description="Low complexity" evidence="1">
    <location>
        <begin position="272"/>
        <end position="298"/>
    </location>
</feature>
<sequence length="771" mass="81299">MNQKDKQQATASAGRRHAGGWRTTVSAAVLLLCGTQAAALSLGRIQGTALIGRTLQVSLPVTVNPGEELCLRAELLQPETPPIPLSWRSEPIAGDQVLVRLSSNQLVQEPIVAVRVAVGCADQLTQGFVLLAEPPTPAREGLPVPLVLDRGGDLPPVRIAESSPPAAAPAPAPARRESRAPATAPSPGGMRLDTSISRPQPRAPSAAAAPASRARSQESARAPAPTPRTERAPTGEGRPRLQVDLLDFAIDQAPALKMSGQLASGPVGNAPGGSTPAGSASQTAGAASTPAGTADGAPVLSRQEAGAAWQQVNATPEQRLAAPSPELVAEIKALREQSRKQAEQLQKLNSERDLMRDVLAGIAGAIAVALSLLLWRRSREGAGGPWWQRSRTQPASVHASPGPDSVVDSSFPEEEDAPVRVAPEPDSEWSTPAPLRPAGTAVVGANASGKAHFGDSVLGRGRLPSAEELLDVQENANFFLAVGQPEKAIELLESRLIEHLGASPFLWMDLLDLCRKLDRREDYERVRKEFQRAFAARLPRFEDAELNTAGLEGYPKALSRIELLWPSSKVLKEIEKSLFEDPKPGSIMFDLEASRDLLLLYSIALEVETTREDGSPYDRTAMAALDEDGEPALTTQPVPLMALDVKDEVPEPAVDLDLDFSMLDSTPPAPQPAPAAEPEAAAPATAAAEVPAPAQDDPMLPELDLGGLSTARAEPDAASTEQAPLLDALQLDELKLADAPAPQEPPTTTSGELALDFDLDRDAGQGRPPSA</sequence>
<evidence type="ECO:0000256" key="1">
    <source>
        <dbReference type="SAM" id="MobiDB-lite"/>
    </source>
</evidence>
<feature type="region of interest" description="Disordered" evidence="1">
    <location>
        <begin position="155"/>
        <end position="239"/>
    </location>
</feature>
<organism evidence="2 3">
    <name type="scientific">Ramlibacter humi</name>
    <dbReference type="NCBI Taxonomy" id="2530451"/>
    <lineage>
        <taxon>Bacteria</taxon>
        <taxon>Pseudomonadati</taxon>
        <taxon>Pseudomonadota</taxon>
        <taxon>Betaproteobacteria</taxon>
        <taxon>Burkholderiales</taxon>
        <taxon>Comamonadaceae</taxon>
        <taxon>Ramlibacter</taxon>
    </lineage>
</organism>
<dbReference type="AlphaFoldDB" id="A0A4Z0BZQ6"/>
<accession>A0A4Z0BZQ6</accession>
<reference evidence="2 3" key="1">
    <citation type="submission" date="2019-03" db="EMBL/GenBank/DDBJ databases">
        <title>Ramlibacter sp. 18x22-1, whole genome shotgun sequence.</title>
        <authorList>
            <person name="Zhang X."/>
            <person name="Feng G."/>
            <person name="Zhu H."/>
        </authorList>
    </citation>
    <scope>NUCLEOTIDE SEQUENCE [LARGE SCALE GENOMIC DNA]</scope>
    <source>
        <strain evidence="2 3">18x22-1</strain>
    </source>
</reference>
<feature type="region of interest" description="Disordered" evidence="1">
    <location>
        <begin position="660"/>
        <end position="771"/>
    </location>
</feature>
<feature type="compositionally biased region" description="Low complexity" evidence="1">
    <location>
        <begin position="197"/>
        <end position="223"/>
    </location>
</feature>
<feature type="compositionally biased region" description="Basic and acidic residues" evidence="1">
    <location>
        <begin position="228"/>
        <end position="239"/>
    </location>
</feature>
<dbReference type="RefSeq" id="WP_135249423.1">
    <property type="nucleotide sequence ID" value="NZ_SMLK01000002.1"/>
</dbReference>
<feature type="compositionally biased region" description="Low complexity" evidence="1">
    <location>
        <begin position="676"/>
        <end position="694"/>
    </location>
</feature>
<dbReference type="Proteomes" id="UP000297839">
    <property type="component" value="Unassembled WGS sequence"/>
</dbReference>
<dbReference type="OrthoDB" id="9180424at2"/>
<evidence type="ECO:0000313" key="2">
    <source>
        <dbReference type="EMBL" id="TFZ03798.1"/>
    </source>
</evidence>
<name>A0A4Z0BZQ6_9BURK</name>